<dbReference type="GO" id="GO:0046677">
    <property type="term" value="P:response to antibiotic"/>
    <property type="evidence" value="ECO:0007669"/>
    <property type="project" value="UniProtKB-UniRule"/>
</dbReference>
<keyword evidence="14" id="KW-0133">Cell shape</keyword>
<dbReference type="Proteomes" id="UP000030700">
    <property type="component" value="Unassembled WGS sequence"/>
</dbReference>
<keyword evidence="14" id="KW-0961">Cell wall biogenesis/degradation</keyword>
<dbReference type="NCBIfam" id="NF001390">
    <property type="entry name" value="PRK00281.1-4"/>
    <property type="match status" value="1"/>
</dbReference>
<evidence type="ECO:0000256" key="4">
    <source>
        <dbReference type="ARBA" id="ARBA00021581"/>
    </source>
</evidence>
<dbReference type="GO" id="GO:0005886">
    <property type="term" value="C:plasma membrane"/>
    <property type="evidence" value="ECO:0007669"/>
    <property type="project" value="UniProtKB-SubCell"/>
</dbReference>
<keyword evidence="16" id="KW-1185">Reference proteome</keyword>
<keyword evidence="9 14" id="KW-0472">Membrane</keyword>
<feature type="transmembrane region" description="Helical" evidence="14">
    <location>
        <begin position="217"/>
        <end position="240"/>
    </location>
</feature>
<comment type="catalytic activity">
    <reaction evidence="13 14">
        <text>di-trans,octa-cis-undecaprenyl diphosphate + H2O = di-trans,octa-cis-undecaprenyl phosphate + phosphate + H(+)</text>
        <dbReference type="Rhea" id="RHEA:28094"/>
        <dbReference type="ChEBI" id="CHEBI:15377"/>
        <dbReference type="ChEBI" id="CHEBI:15378"/>
        <dbReference type="ChEBI" id="CHEBI:43474"/>
        <dbReference type="ChEBI" id="CHEBI:58405"/>
        <dbReference type="ChEBI" id="CHEBI:60392"/>
        <dbReference type="EC" id="3.6.1.27"/>
    </reaction>
</comment>
<keyword evidence="10 14" id="KW-0046">Antibiotic resistance</keyword>
<feature type="transmembrane region" description="Helical" evidence="14">
    <location>
        <begin position="45"/>
        <end position="62"/>
    </location>
</feature>
<keyword evidence="14" id="KW-0573">Peptidoglycan synthesis</keyword>
<evidence type="ECO:0000256" key="7">
    <source>
        <dbReference type="ARBA" id="ARBA00022801"/>
    </source>
</evidence>
<dbReference type="HAMAP" id="MF_01006">
    <property type="entry name" value="Undec_diphosphatase"/>
    <property type="match status" value="1"/>
</dbReference>
<feature type="transmembrane region" description="Helical" evidence="14">
    <location>
        <begin position="83"/>
        <end position="102"/>
    </location>
</feature>
<evidence type="ECO:0000256" key="11">
    <source>
        <dbReference type="ARBA" id="ARBA00032707"/>
    </source>
</evidence>
<comment type="function">
    <text evidence="14">Catalyzes the dephosphorylation of undecaprenyl diphosphate (UPP). Confers resistance to bacitracin.</text>
</comment>
<organism evidence="15">
    <name type="scientific">Candidatus Moduliflexus flocculans</name>
    <dbReference type="NCBI Taxonomy" id="1499966"/>
    <lineage>
        <taxon>Bacteria</taxon>
        <taxon>Candidatus Moduliflexota</taxon>
        <taxon>Candidatus Moduliflexia</taxon>
        <taxon>Candidatus Moduliflexales</taxon>
        <taxon>Candidatus Moduliflexaceae</taxon>
    </lineage>
</organism>
<dbReference type="GO" id="GO:0009252">
    <property type="term" value="P:peptidoglycan biosynthetic process"/>
    <property type="evidence" value="ECO:0007669"/>
    <property type="project" value="UniProtKB-KW"/>
</dbReference>
<comment type="subcellular location">
    <subcellularLocation>
        <location evidence="1 14">Cell membrane</location>
        <topology evidence="1 14">Multi-pass membrane protein</topology>
    </subcellularLocation>
</comment>
<comment type="similarity">
    <text evidence="2 14">Belongs to the UppP family.</text>
</comment>
<dbReference type="STRING" id="1499966.U14_05447"/>
<dbReference type="InterPro" id="IPR003824">
    <property type="entry name" value="UppP"/>
</dbReference>
<keyword evidence="6 14" id="KW-0812">Transmembrane</keyword>
<dbReference type="PANTHER" id="PTHR30622">
    <property type="entry name" value="UNDECAPRENYL-DIPHOSPHATASE"/>
    <property type="match status" value="1"/>
</dbReference>
<dbReference type="Pfam" id="PF02673">
    <property type="entry name" value="BacA"/>
    <property type="match status" value="1"/>
</dbReference>
<gene>
    <name evidence="14" type="primary">uppP</name>
    <name evidence="15" type="ORF">U14_05447</name>
</gene>
<dbReference type="AlphaFoldDB" id="A0A081BRY7"/>
<evidence type="ECO:0000256" key="2">
    <source>
        <dbReference type="ARBA" id="ARBA00010621"/>
    </source>
</evidence>
<feature type="transmembrane region" description="Helical" evidence="14">
    <location>
        <begin position="150"/>
        <end position="177"/>
    </location>
</feature>
<evidence type="ECO:0000256" key="1">
    <source>
        <dbReference type="ARBA" id="ARBA00004651"/>
    </source>
</evidence>
<reference evidence="15" key="1">
    <citation type="journal article" date="2015" name="PeerJ">
        <title>First genomic representation of candidate bacterial phylum KSB3 points to enhanced environmental sensing as a trigger of wastewater bulking.</title>
        <authorList>
            <person name="Sekiguchi Y."/>
            <person name="Ohashi A."/>
            <person name="Parks D.H."/>
            <person name="Yamauchi T."/>
            <person name="Tyson G.W."/>
            <person name="Hugenholtz P."/>
        </authorList>
    </citation>
    <scope>NUCLEOTIDE SEQUENCE [LARGE SCALE GENOMIC DNA]</scope>
</reference>
<accession>A0A081BRY7</accession>
<dbReference type="EC" id="3.6.1.27" evidence="3 14"/>
<dbReference type="HOGENOM" id="CLU_060296_2_0_0"/>
<dbReference type="EMBL" id="DF820460">
    <property type="protein sequence ID" value="GAK54168.1"/>
    <property type="molecule type" value="Genomic_DNA"/>
</dbReference>
<evidence type="ECO:0000256" key="6">
    <source>
        <dbReference type="ARBA" id="ARBA00022692"/>
    </source>
</evidence>
<dbReference type="NCBIfam" id="NF001389">
    <property type="entry name" value="PRK00281.1-2"/>
    <property type="match status" value="1"/>
</dbReference>
<evidence type="ECO:0000256" key="13">
    <source>
        <dbReference type="ARBA" id="ARBA00047594"/>
    </source>
</evidence>
<evidence type="ECO:0000256" key="3">
    <source>
        <dbReference type="ARBA" id="ARBA00012374"/>
    </source>
</evidence>
<dbReference type="PANTHER" id="PTHR30622:SF3">
    <property type="entry name" value="UNDECAPRENYL-DIPHOSPHATASE"/>
    <property type="match status" value="1"/>
</dbReference>
<proteinExistence type="inferred from homology"/>
<evidence type="ECO:0000313" key="15">
    <source>
        <dbReference type="EMBL" id="GAK54168.1"/>
    </source>
</evidence>
<dbReference type="NCBIfam" id="TIGR00753">
    <property type="entry name" value="undec_PP_bacA"/>
    <property type="match status" value="1"/>
</dbReference>
<feature type="transmembrane region" description="Helical" evidence="14">
    <location>
        <begin position="108"/>
        <end position="129"/>
    </location>
</feature>
<evidence type="ECO:0000313" key="16">
    <source>
        <dbReference type="Proteomes" id="UP000030700"/>
    </source>
</evidence>
<evidence type="ECO:0000256" key="10">
    <source>
        <dbReference type="ARBA" id="ARBA00023251"/>
    </source>
</evidence>
<feature type="transmembrane region" description="Helical" evidence="14">
    <location>
        <begin position="183"/>
        <end position="205"/>
    </location>
</feature>
<comment type="miscellaneous">
    <text evidence="14">Bacitracin is thought to be involved in the inhibition of peptidoglycan synthesis by sequestering undecaprenyl diphosphate, thereby reducing the pool of lipid carrier available.</text>
</comment>
<keyword evidence="5 14" id="KW-1003">Cell membrane</keyword>
<evidence type="ECO:0000256" key="14">
    <source>
        <dbReference type="HAMAP-Rule" id="MF_01006"/>
    </source>
</evidence>
<feature type="transmembrane region" description="Helical" evidence="14">
    <location>
        <begin position="246"/>
        <end position="264"/>
    </location>
</feature>
<evidence type="ECO:0000256" key="12">
    <source>
        <dbReference type="ARBA" id="ARBA00032932"/>
    </source>
</evidence>
<evidence type="ECO:0000256" key="8">
    <source>
        <dbReference type="ARBA" id="ARBA00022989"/>
    </source>
</evidence>
<evidence type="ECO:0000256" key="9">
    <source>
        <dbReference type="ARBA" id="ARBA00023136"/>
    </source>
</evidence>
<keyword evidence="7 14" id="KW-0378">Hydrolase</keyword>
<protein>
    <recommendedName>
        <fullName evidence="4 14">Undecaprenyl-diphosphatase</fullName>
        <ecNumber evidence="3 14">3.6.1.27</ecNumber>
    </recommendedName>
    <alternativeName>
        <fullName evidence="12 14">Bacitracin resistance protein</fullName>
    </alternativeName>
    <alternativeName>
        <fullName evidence="11 14">Undecaprenyl pyrophosphate phosphatase</fullName>
    </alternativeName>
</protein>
<dbReference type="GO" id="GO:0050380">
    <property type="term" value="F:undecaprenyl-diphosphatase activity"/>
    <property type="evidence" value="ECO:0007669"/>
    <property type="project" value="UniProtKB-UniRule"/>
</dbReference>
<keyword evidence="8 14" id="KW-1133">Transmembrane helix</keyword>
<evidence type="ECO:0000256" key="5">
    <source>
        <dbReference type="ARBA" id="ARBA00022475"/>
    </source>
</evidence>
<sequence>MSLFLKAILLGIIEGITEFLPISSTGHLILVGDYLEFTGDFAETFEVVIQLGAILSVVVYFFKDLYPFSPKLPPERRREIFTLWQKSVVAVIPAIVLAAIFYDAIKARLFNPTVVATTLLVGGVIILLIERRKMTPKILSVKDLSYQMALAIGGCQCLAMIPGVSRSAATIIGAMLLGAARPVAAEFSFFMAIPMMVAASGGSLLKAGFAFSATEWGALAIGFVVAFLTAWGVVALFMSYIRKHDFTVFGYYRILLAGLVLWLLS</sequence>
<name>A0A081BRY7_9BACT</name>
<dbReference type="GO" id="GO:0008360">
    <property type="term" value="P:regulation of cell shape"/>
    <property type="evidence" value="ECO:0007669"/>
    <property type="project" value="UniProtKB-KW"/>
</dbReference>
<dbReference type="GO" id="GO:0071555">
    <property type="term" value="P:cell wall organization"/>
    <property type="evidence" value="ECO:0007669"/>
    <property type="project" value="UniProtKB-KW"/>
</dbReference>